<feature type="transmembrane region" description="Helical" evidence="1">
    <location>
        <begin position="137"/>
        <end position="155"/>
    </location>
</feature>
<feature type="transmembrane region" description="Helical" evidence="1">
    <location>
        <begin position="234"/>
        <end position="254"/>
    </location>
</feature>
<protein>
    <submittedName>
        <fullName evidence="2">Uncharacterized protein</fullName>
    </submittedName>
</protein>
<feature type="transmembrane region" description="Helical" evidence="1">
    <location>
        <begin position="77"/>
        <end position="94"/>
    </location>
</feature>
<reference evidence="2 3" key="1">
    <citation type="submission" date="2021-08" db="EMBL/GenBank/DDBJ databases">
        <title>The genome sequence of Chitinophaga sp. B61.</title>
        <authorList>
            <person name="Zhang X."/>
        </authorList>
    </citation>
    <scope>NUCLEOTIDE SEQUENCE [LARGE SCALE GENOMIC DNA]</scope>
    <source>
        <strain evidence="2 3">B61</strain>
    </source>
</reference>
<organism evidence="2 3">
    <name type="scientific">Chitinophaga rhizophila</name>
    <dbReference type="NCBI Taxonomy" id="2866212"/>
    <lineage>
        <taxon>Bacteria</taxon>
        <taxon>Pseudomonadati</taxon>
        <taxon>Bacteroidota</taxon>
        <taxon>Chitinophagia</taxon>
        <taxon>Chitinophagales</taxon>
        <taxon>Chitinophagaceae</taxon>
        <taxon>Chitinophaga</taxon>
    </lineage>
</organism>
<accession>A0ABS7GAP1</accession>
<feature type="transmembrane region" description="Helical" evidence="1">
    <location>
        <begin position="12"/>
        <end position="32"/>
    </location>
</feature>
<dbReference type="RefSeq" id="WP_220249523.1">
    <property type="nucleotide sequence ID" value="NZ_JAICCF010000001.1"/>
</dbReference>
<feature type="transmembrane region" description="Helical" evidence="1">
    <location>
        <begin position="175"/>
        <end position="194"/>
    </location>
</feature>
<evidence type="ECO:0000313" key="2">
    <source>
        <dbReference type="EMBL" id="MBW8684345.1"/>
    </source>
</evidence>
<feature type="transmembrane region" description="Helical" evidence="1">
    <location>
        <begin position="206"/>
        <end position="228"/>
    </location>
</feature>
<gene>
    <name evidence="2" type="ORF">K1Y79_08370</name>
</gene>
<evidence type="ECO:0000256" key="1">
    <source>
        <dbReference type="SAM" id="Phobius"/>
    </source>
</evidence>
<proteinExistence type="predicted"/>
<keyword evidence="3" id="KW-1185">Reference proteome</keyword>
<sequence length="357" mass="41467">MNKQPWIGKPWTDSVFILLPPFFSLLVIMLFPTLFQNNKSMPDASWVILVLLIDVAHVYSTLYRTYFDPQALSTQRFLLWIIPAVSFIGGILIYAFSSLLFWRILAYVAVFHFVRQQYGFMRVYSRQETTGSISKKIDNITIYTAALYPMAYWHLSGPRNFNWFVENDFIYFEFTLLRDILSVAYFIIVGIYVAKEVYNAITTRTFNIPKTAIITGTLASWYFGIVYFNGDMAFTLLNVVSHGIPYMALIWIYGQKQHKDPAGSSSFLRLVFSRYGVVVFLLLIFLFAFIEEGLWDVTVWQEHATVFGTAHLSTPDIDQQLLSVIVPLLALPQITHYILDGFIWKIKKDEFKWSNER</sequence>
<keyword evidence="1" id="KW-0472">Membrane</keyword>
<feature type="transmembrane region" description="Helical" evidence="1">
    <location>
        <begin position="321"/>
        <end position="339"/>
    </location>
</feature>
<name>A0ABS7GAP1_9BACT</name>
<keyword evidence="1" id="KW-0812">Transmembrane</keyword>
<evidence type="ECO:0000313" key="3">
    <source>
        <dbReference type="Proteomes" id="UP000812961"/>
    </source>
</evidence>
<comment type="caution">
    <text evidence="2">The sequence shown here is derived from an EMBL/GenBank/DDBJ whole genome shotgun (WGS) entry which is preliminary data.</text>
</comment>
<dbReference type="EMBL" id="JAICCF010000001">
    <property type="protein sequence ID" value="MBW8684345.1"/>
    <property type="molecule type" value="Genomic_DNA"/>
</dbReference>
<keyword evidence="1" id="KW-1133">Transmembrane helix</keyword>
<feature type="transmembrane region" description="Helical" evidence="1">
    <location>
        <begin position="44"/>
        <end position="65"/>
    </location>
</feature>
<feature type="transmembrane region" description="Helical" evidence="1">
    <location>
        <begin position="266"/>
        <end position="290"/>
    </location>
</feature>
<dbReference type="Proteomes" id="UP000812961">
    <property type="component" value="Unassembled WGS sequence"/>
</dbReference>